<dbReference type="PANTHER" id="PTHR24273:SF32">
    <property type="entry name" value="HYALIN"/>
    <property type="match status" value="1"/>
</dbReference>
<gene>
    <name evidence="3" type="ORF">SAMN05660330_02679</name>
</gene>
<evidence type="ECO:0000313" key="3">
    <source>
        <dbReference type="EMBL" id="SDP41271.1"/>
    </source>
</evidence>
<dbReference type="EMBL" id="FNJI01000019">
    <property type="protein sequence ID" value="SDP41271.1"/>
    <property type="molecule type" value="Genomic_DNA"/>
</dbReference>
<dbReference type="RefSeq" id="WP_092223655.1">
    <property type="nucleotide sequence ID" value="NZ_FNJI01000019.1"/>
</dbReference>
<dbReference type="OrthoDB" id="5499530at2"/>
<accession>A0A1H0SHK5</accession>
<dbReference type="PANTHER" id="PTHR24273">
    <property type="entry name" value="FI04643P-RELATED"/>
    <property type="match status" value="1"/>
</dbReference>
<name>A0A1H0SHK5_9BACT</name>
<keyword evidence="1" id="KW-0677">Repeat</keyword>
<dbReference type="AlphaFoldDB" id="A0A1H0SHK5"/>
<feature type="domain" description="HYR" evidence="2">
    <location>
        <begin position="473"/>
        <end position="552"/>
    </location>
</feature>
<dbReference type="Proteomes" id="UP000199073">
    <property type="component" value="Unassembled WGS sequence"/>
</dbReference>
<dbReference type="STRING" id="91360.SAMN05660330_02679"/>
<dbReference type="InterPro" id="IPR003410">
    <property type="entry name" value="HYR_dom"/>
</dbReference>
<evidence type="ECO:0000259" key="2">
    <source>
        <dbReference type="PROSITE" id="PS50825"/>
    </source>
</evidence>
<keyword evidence="4" id="KW-1185">Reference proteome</keyword>
<evidence type="ECO:0000313" key="4">
    <source>
        <dbReference type="Proteomes" id="UP000199073"/>
    </source>
</evidence>
<proteinExistence type="predicted"/>
<sequence length="660" mass="68525">MSAQQAKMCLCIVMTIIFGIKVGFSYADYDCNNQALIDACVWGCSAAEGVCGGVCGPAEEACKLGCVAASGTCGYLCDSAEKSCKAGCTAASETCKVFCGAGEGACKFGIAAECGLECTFSDSCTVAGCIEERTAACDLKCDNCVADCKSDCEIPCDNCKLDCKSDCATECDDCALPCEEDCQLPCRQVGEECVPVDPGFGKQCADGLACFATLGLVNENAFTCFPAEAELFPDEVCLGFHKHALHFAAKTAGGAINYGANFSSSFVGMTSVESGPVYGADGEFGCYFTHCIGGETDIGLGLSGCAGLYLSYDDFKGVAEVSAQSVSAPPGSPPFGYTTQQVWNVSQQLWPPPLTGTADCFGLDASIAPFSFAVASCSTVVDTVGDYDFATGKMEIVINNPPVALCENKTVCADPVSCIAYADIDYGSYDPDGDDLAYSQSPPGPYSLGEHDVTLAVDDQNGATATCNAHVYLDDCTPPEITCPAPITQECTHSRQALVDLKDATATDTCSAVSVDHPGAASYPLGDTLVTYTATDAYLNTASCNTTVSVVDTTPPEIFCNSAAIAPPSVPISFNATAIDSCDTTSVTISNFDCYNFTKKQKRIDKTGSCVVEVEGGIIRIVDTGGVGNNISWTVEAFDPSGNSSTKICSVTVQHPGDIE</sequence>
<reference evidence="3 4" key="1">
    <citation type="submission" date="2016-10" db="EMBL/GenBank/DDBJ databases">
        <authorList>
            <person name="de Groot N.N."/>
        </authorList>
    </citation>
    <scope>NUCLEOTIDE SEQUENCE [LARGE SCALE GENOMIC DNA]</scope>
    <source>
        <strain evidence="3 4">DSM 12130</strain>
    </source>
</reference>
<dbReference type="Pfam" id="PF02494">
    <property type="entry name" value="HYR"/>
    <property type="match status" value="1"/>
</dbReference>
<dbReference type="PROSITE" id="PS50825">
    <property type="entry name" value="HYR"/>
    <property type="match status" value="1"/>
</dbReference>
<organism evidence="3 4">
    <name type="scientific">Desulforhopalus singaporensis</name>
    <dbReference type="NCBI Taxonomy" id="91360"/>
    <lineage>
        <taxon>Bacteria</taxon>
        <taxon>Pseudomonadati</taxon>
        <taxon>Thermodesulfobacteriota</taxon>
        <taxon>Desulfobulbia</taxon>
        <taxon>Desulfobulbales</taxon>
        <taxon>Desulfocapsaceae</taxon>
        <taxon>Desulforhopalus</taxon>
    </lineage>
</organism>
<protein>
    <submittedName>
        <fullName evidence="3">HYR domain-containing protein</fullName>
    </submittedName>
</protein>
<evidence type="ECO:0000256" key="1">
    <source>
        <dbReference type="ARBA" id="ARBA00022737"/>
    </source>
</evidence>